<evidence type="ECO:0000256" key="8">
    <source>
        <dbReference type="SAM" id="Phobius"/>
    </source>
</evidence>
<evidence type="ECO:0000256" key="6">
    <source>
        <dbReference type="ARBA" id="ARBA00023136"/>
    </source>
</evidence>
<dbReference type="AlphaFoldDB" id="A0A8B9CRY1"/>
<keyword evidence="11" id="KW-1185">Reference proteome</keyword>
<name>A0A8B9CRY1_9AVES</name>
<sequence length="245" mass="27680">MLLPCFFFPPVSGILLMKFGEKAQHAGNVLLHRLPPRQSGLVCLCVLNTTDGDSLTRFLRIVEANPRKFNLDATELGVRKAFITSTRQVVREMKDQMSNSSVQALAERKNRQALLGESGSQSWSSGPDKYSRLDRELQLANSHFIEEQQAQQQLIVEQQDEQLELVSGSIGVLKNMSQRIGGELEEQAVMLDDFSHELDSTHSRLDNVMKKLAKVSHMTSDRRQWCAIIVLFVILLVVLILFFVL</sequence>
<dbReference type="GO" id="GO:0005829">
    <property type="term" value="C:cytosol"/>
    <property type="evidence" value="ECO:0007669"/>
    <property type="project" value="Ensembl"/>
</dbReference>
<keyword evidence="5" id="KW-0175">Coiled coil</keyword>
<dbReference type="GO" id="GO:0019905">
    <property type="term" value="F:syntaxin binding"/>
    <property type="evidence" value="ECO:0007669"/>
    <property type="project" value="Ensembl"/>
</dbReference>
<keyword evidence="4 8" id="KW-1133">Transmembrane helix</keyword>
<dbReference type="InterPro" id="IPR006012">
    <property type="entry name" value="Syntaxin/epimorphin_CS"/>
</dbReference>
<dbReference type="GO" id="GO:0005484">
    <property type="term" value="F:SNAP receptor activity"/>
    <property type="evidence" value="ECO:0007669"/>
    <property type="project" value="InterPro"/>
</dbReference>
<dbReference type="PANTHER" id="PTHR12791">
    <property type="entry name" value="GOLGI SNARE BET1-RELATED"/>
    <property type="match status" value="1"/>
</dbReference>
<protein>
    <submittedName>
        <fullName evidence="10">Syntaxin 6</fullName>
    </submittedName>
</protein>
<dbReference type="SUPFAM" id="SSF47661">
    <property type="entry name" value="t-snare proteins"/>
    <property type="match status" value="1"/>
</dbReference>
<dbReference type="GO" id="GO:0032456">
    <property type="term" value="P:endocytic recycling"/>
    <property type="evidence" value="ECO:0007669"/>
    <property type="project" value="Ensembl"/>
</dbReference>
<dbReference type="GO" id="GO:0045335">
    <property type="term" value="C:phagocytic vesicle"/>
    <property type="evidence" value="ECO:0007669"/>
    <property type="project" value="Ensembl"/>
</dbReference>
<evidence type="ECO:0000256" key="2">
    <source>
        <dbReference type="ARBA" id="ARBA00022448"/>
    </source>
</evidence>
<dbReference type="Ensembl" id="ENSABRT00000031889.1">
    <property type="protein sequence ID" value="ENSABRP00000022702.1"/>
    <property type="gene ID" value="ENSABRG00000019230.1"/>
</dbReference>
<dbReference type="GO" id="GO:0005654">
    <property type="term" value="C:nucleoplasm"/>
    <property type="evidence" value="ECO:0007669"/>
    <property type="project" value="Ensembl"/>
</dbReference>
<keyword evidence="3 8" id="KW-0812">Transmembrane</keyword>
<comment type="subcellular location">
    <subcellularLocation>
        <location evidence="7">Endomembrane system</location>
        <topology evidence="7">Single-pass type IV membrane protein</topology>
    </subcellularLocation>
</comment>
<evidence type="ECO:0000313" key="11">
    <source>
        <dbReference type="Proteomes" id="UP000694426"/>
    </source>
</evidence>
<dbReference type="Proteomes" id="UP000694426">
    <property type="component" value="Unplaced"/>
</dbReference>
<evidence type="ECO:0000256" key="5">
    <source>
        <dbReference type="ARBA" id="ARBA00023054"/>
    </source>
</evidence>
<evidence type="ECO:0000256" key="7">
    <source>
        <dbReference type="ARBA" id="ARBA00046280"/>
    </source>
</evidence>
<dbReference type="GO" id="GO:0032588">
    <property type="term" value="C:trans-Golgi network membrane"/>
    <property type="evidence" value="ECO:0007669"/>
    <property type="project" value="Ensembl"/>
</dbReference>
<dbReference type="SMART" id="SM00397">
    <property type="entry name" value="t_SNARE"/>
    <property type="match status" value="1"/>
</dbReference>
<dbReference type="GO" id="GO:0005769">
    <property type="term" value="C:early endosome"/>
    <property type="evidence" value="ECO:0007669"/>
    <property type="project" value="Ensembl"/>
</dbReference>
<evidence type="ECO:0000256" key="1">
    <source>
        <dbReference type="ARBA" id="ARBA00009063"/>
    </source>
</evidence>
<dbReference type="CDD" id="cd15851">
    <property type="entry name" value="SNARE_Syntaxin6"/>
    <property type="match status" value="1"/>
</dbReference>
<organism evidence="10 11">
    <name type="scientific">Anser brachyrhynchus</name>
    <name type="common">Pink-footed goose</name>
    <dbReference type="NCBI Taxonomy" id="132585"/>
    <lineage>
        <taxon>Eukaryota</taxon>
        <taxon>Metazoa</taxon>
        <taxon>Chordata</taxon>
        <taxon>Craniata</taxon>
        <taxon>Vertebrata</taxon>
        <taxon>Euteleostomi</taxon>
        <taxon>Archelosauria</taxon>
        <taxon>Archosauria</taxon>
        <taxon>Dinosauria</taxon>
        <taxon>Saurischia</taxon>
        <taxon>Theropoda</taxon>
        <taxon>Coelurosauria</taxon>
        <taxon>Aves</taxon>
        <taxon>Neognathae</taxon>
        <taxon>Galloanserae</taxon>
        <taxon>Anseriformes</taxon>
        <taxon>Anatidae</taxon>
        <taxon>Anserinae</taxon>
        <taxon>Anser</taxon>
    </lineage>
</organism>
<keyword evidence="6 8" id="KW-0472">Membrane</keyword>
<dbReference type="GO" id="GO:0007032">
    <property type="term" value="P:endosome organization"/>
    <property type="evidence" value="ECO:0007669"/>
    <property type="project" value="Ensembl"/>
</dbReference>
<dbReference type="Gene3D" id="1.20.58.90">
    <property type="match status" value="1"/>
</dbReference>
<dbReference type="InterPro" id="IPR000727">
    <property type="entry name" value="T_SNARE_dom"/>
</dbReference>
<dbReference type="PROSITE" id="PS50192">
    <property type="entry name" value="T_SNARE"/>
    <property type="match status" value="1"/>
</dbReference>
<gene>
    <name evidence="10" type="primary">STX6</name>
</gene>
<feature type="transmembrane region" description="Helical" evidence="8">
    <location>
        <begin position="225"/>
        <end position="244"/>
    </location>
</feature>
<dbReference type="GO" id="GO:0031201">
    <property type="term" value="C:SNARE complex"/>
    <property type="evidence" value="ECO:0007669"/>
    <property type="project" value="Ensembl"/>
</dbReference>
<dbReference type="Pfam" id="PF05739">
    <property type="entry name" value="SNARE"/>
    <property type="match status" value="1"/>
</dbReference>
<comment type="similarity">
    <text evidence="1">Belongs to the syntaxin family.</text>
</comment>
<dbReference type="SUPFAM" id="SSF58038">
    <property type="entry name" value="SNARE fusion complex"/>
    <property type="match status" value="1"/>
</dbReference>
<evidence type="ECO:0000259" key="9">
    <source>
        <dbReference type="PROSITE" id="PS50192"/>
    </source>
</evidence>
<dbReference type="InterPro" id="IPR010989">
    <property type="entry name" value="SNARE"/>
</dbReference>
<dbReference type="GO" id="GO:0042147">
    <property type="term" value="P:retrograde transport, endosome to Golgi"/>
    <property type="evidence" value="ECO:0007669"/>
    <property type="project" value="Ensembl"/>
</dbReference>
<dbReference type="GO" id="GO:0006906">
    <property type="term" value="P:vesicle fusion"/>
    <property type="evidence" value="ECO:0007669"/>
    <property type="project" value="Ensembl"/>
</dbReference>
<feature type="domain" description="T-SNARE coiled-coil homology" evidence="9">
    <location>
        <begin position="153"/>
        <end position="215"/>
    </location>
</feature>
<dbReference type="Gene3D" id="1.20.5.110">
    <property type="match status" value="1"/>
</dbReference>
<dbReference type="GeneTree" id="ENSGT00940000157639"/>
<evidence type="ECO:0000256" key="4">
    <source>
        <dbReference type="ARBA" id="ARBA00022989"/>
    </source>
</evidence>
<evidence type="ECO:0000256" key="3">
    <source>
        <dbReference type="ARBA" id="ARBA00022692"/>
    </source>
</evidence>
<dbReference type="PROSITE" id="PS00914">
    <property type="entry name" value="SYNTAXIN"/>
    <property type="match status" value="1"/>
</dbReference>
<accession>A0A8B9CRY1</accession>
<dbReference type="GO" id="GO:0032880">
    <property type="term" value="P:regulation of protein localization"/>
    <property type="evidence" value="ECO:0007669"/>
    <property type="project" value="Ensembl"/>
</dbReference>
<dbReference type="FunFam" id="1.20.5.110:FF:000006">
    <property type="entry name" value="Syntaxin 6"/>
    <property type="match status" value="1"/>
</dbReference>
<proteinExistence type="inferred from homology"/>
<reference evidence="10" key="1">
    <citation type="submission" date="2025-08" db="UniProtKB">
        <authorList>
            <consortium name="Ensembl"/>
        </authorList>
    </citation>
    <scope>IDENTIFICATION</scope>
</reference>
<reference evidence="10" key="2">
    <citation type="submission" date="2025-09" db="UniProtKB">
        <authorList>
            <consortium name="Ensembl"/>
        </authorList>
    </citation>
    <scope>IDENTIFICATION</scope>
</reference>
<keyword evidence="2" id="KW-0813">Transport</keyword>
<dbReference type="GO" id="GO:0006886">
    <property type="term" value="P:intracellular protein transport"/>
    <property type="evidence" value="ECO:0007669"/>
    <property type="project" value="InterPro"/>
</dbReference>
<evidence type="ECO:0000313" key="10">
    <source>
        <dbReference type="Ensembl" id="ENSABRP00000022702.1"/>
    </source>
</evidence>
<dbReference type="GO" id="GO:0048471">
    <property type="term" value="C:perinuclear region of cytoplasm"/>
    <property type="evidence" value="ECO:0007669"/>
    <property type="project" value="Ensembl"/>
</dbReference>